<dbReference type="Pfam" id="PF04932">
    <property type="entry name" value="Wzy_C"/>
    <property type="match status" value="1"/>
</dbReference>
<evidence type="ECO:0000256" key="5">
    <source>
        <dbReference type="SAM" id="MobiDB-lite"/>
    </source>
</evidence>
<feature type="transmembrane region" description="Helical" evidence="6">
    <location>
        <begin position="177"/>
        <end position="196"/>
    </location>
</feature>
<evidence type="ECO:0000256" key="1">
    <source>
        <dbReference type="ARBA" id="ARBA00004141"/>
    </source>
</evidence>
<dbReference type="PANTHER" id="PTHR37422:SF13">
    <property type="entry name" value="LIPOPOLYSACCHARIDE BIOSYNTHESIS PROTEIN PA4999-RELATED"/>
    <property type="match status" value="1"/>
</dbReference>
<name>A0A1H6YWC1_9DEIO</name>
<dbReference type="InterPro" id="IPR051533">
    <property type="entry name" value="WaaL-like"/>
</dbReference>
<dbReference type="PANTHER" id="PTHR37422">
    <property type="entry name" value="TEICHURONIC ACID BIOSYNTHESIS PROTEIN TUAE"/>
    <property type="match status" value="1"/>
</dbReference>
<feature type="region of interest" description="Disordered" evidence="5">
    <location>
        <begin position="451"/>
        <end position="470"/>
    </location>
</feature>
<feature type="transmembrane region" description="Helical" evidence="6">
    <location>
        <begin position="134"/>
        <end position="157"/>
    </location>
</feature>
<keyword evidence="9" id="KW-1185">Reference proteome</keyword>
<keyword evidence="8" id="KW-0436">Ligase</keyword>
<feature type="transmembrane region" description="Helical" evidence="6">
    <location>
        <begin position="70"/>
        <end position="92"/>
    </location>
</feature>
<dbReference type="InterPro" id="IPR007016">
    <property type="entry name" value="O-antigen_ligase-rel_domated"/>
</dbReference>
<dbReference type="OrthoDB" id="64908at2"/>
<dbReference type="STRING" id="856736.SAMN04488058_10869"/>
<protein>
    <submittedName>
        <fullName evidence="8">O-antigen ligase</fullName>
    </submittedName>
</protein>
<feature type="transmembrane region" description="Helical" evidence="6">
    <location>
        <begin position="426"/>
        <end position="446"/>
    </location>
</feature>
<keyword evidence="4 6" id="KW-0472">Membrane</keyword>
<evidence type="ECO:0000256" key="2">
    <source>
        <dbReference type="ARBA" id="ARBA00022692"/>
    </source>
</evidence>
<evidence type="ECO:0000256" key="6">
    <source>
        <dbReference type="SAM" id="Phobius"/>
    </source>
</evidence>
<keyword evidence="2 6" id="KW-0812">Transmembrane</keyword>
<feature type="domain" description="O-antigen ligase-related" evidence="7">
    <location>
        <begin position="206"/>
        <end position="388"/>
    </location>
</feature>
<evidence type="ECO:0000313" key="8">
    <source>
        <dbReference type="EMBL" id="SEJ44666.1"/>
    </source>
</evidence>
<dbReference type="RefSeq" id="WP_092264529.1">
    <property type="nucleotide sequence ID" value="NZ_FNZA01000008.1"/>
</dbReference>
<organism evidence="8 9">
    <name type="scientific">Deinococcus reticulitermitis</name>
    <dbReference type="NCBI Taxonomy" id="856736"/>
    <lineage>
        <taxon>Bacteria</taxon>
        <taxon>Thermotogati</taxon>
        <taxon>Deinococcota</taxon>
        <taxon>Deinococci</taxon>
        <taxon>Deinococcales</taxon>
        <taxon>Deinococcaceae</taxon>
        <taxon>Deinococcus</taxon>
    </lineage>
</organism>
<dbReference type="GO" id="GO:0016874">
    <property type="term" value="F:ligase activity"/>
    <property type="evidence" value="ECO:0007669"/>
    <property type="project" value="UniProtKB-KW"/>
</dbReference>
<evidence type="ECO:0000313" key="9">
    <source>
        <dbReference type="Proteomes" id="UP000199223"/>
    </source>
</evidence>
<feature type="transmembrane region" description="Helical" evidence="6">
    <location>
        <begin position="42"/>
        <end position="58"/>
    </location>
</feature>
<proteinExistence type="predicted"/>
<dbReference type="Proteomes" id="UP000199223">
    <property type="component" value="Unassembled WGS sequence"/>
</dbReference>
<evidence type="ECO:0000259" key="7">
    <source>
        <dbReference type="Pfam" id="PF04932"/>
    </source>
</evidence>
<evidence type="ECO:0000256" key="4">
    <source>
        <dbReference type="ARBA" id="ARBA00023136"/>
    </source>
</evidence>
<evidence type="ECO:0000256" key="3">
    <source>
        <dbReference type="ARBA" id="ARBA00022989"/>
    </source>
</evidence>
<reference evidence="9" key="1">
    <citation type="submission" date="2016-10" db="EMBL/GenBank/DDBJ databases">
        <authorList>
            <person name="Varghese N."/>
            <person name="Submissions S."/>
        </authorList>
    </citation>
    <scope>NUCLEOTIDE SEQUENCE [LARGE SCALE GENOMIC DNA]</scope>
    <source>
        <strain evidence="9">CGMCC 1.10218</strain>
    </source>
</reference>
<dbReference type="GO" id="GO:0016020">
    <property type="term" value="C:membrane"/>
    <property type="evidence" value="ECO:0007669"/>
    <property type="project" value="UniProtKB-SubCell"/>
</dbReference>
<feature type="transmembrane region" description="Helical" evidence="6">
    <location>
        <begin position="104"/>
        <end position="122"/>
    </location>
</feature>
<comment type="subcellular location">
    <subcellularLocation>
        <location evidence="1">Membrane</location>
        <topology evidence="1">Multi-pass membrane protein</topology>
    </subcellularLocation>
</comment>
<dbReference type="EMBL" id="FNZA01000008">
    <property type="protein sequence ID" value="SEJ44666.1"/>
    <property type="molecule type" value="Genomic_DNA"/>
</dbReference>
<keyword evidence="3 6" id="KW-1133">Transmembrane helix</keyword>
<accession>A0A1H6YWC1</accession>
<feature type="transmembrane region" description="Helical" evidence="6">
    <location>
        <begin position="243"/>
        <end position="262"/>
    </location>
</feature>
<feature type="transmembrane region" description="Helical" evidence="6">
    <location>
        <begin position="377"/>
        <end position="396"/>
    </location>
</feature>
<feature type="transmembrane region" description="Helical" evidence="6">
    <location>
        <begin position="217"/>
        <end position="237"/>
    </location>
</feature>
<sequence>MTPTSSSSALPRLLLLGLFGLPLVINPVISISFDDVYLAPKLWWIYGVILPAALLLLWQGRAELVRGRKLLLVLGGFFGLLLLSTLVSGAGWRGWWGPDDRADGLLMHLVYGTLLLAGWVWGRSSSDAPATFGSAVLIGGSLLALTNIAQQLGVLGVPGDGGFSGVVATPYGGTLGHRGYLGGALALLLPVAVTAVRREQVWTWGAVTLMGWAWTGSFSRGPWLAGAVGLIWLALWMRGRVPWRAWGAVVVGIALCAVTTQAQGGGRLFAWFGGDPASVSQGIADSSGRAALWNSALLGIEERPLLGSGTLSLWQYMNARPALEVLGEWGVREVAQVRRLNEAEADPPSFAVTHTDGKRELVVLGINKVHNEYLDYALVYGLPAALLFTALLVWGIGAARGWAPGLSAGLVAYAAYLLTWPEVVRFAPIAWFMLGMTFASGVHQALRTTARPGANSGTRHAAELEVTSSP</sequence>
<dbReference type="AlphaFoldDB" id="A0A1H6YWC1"/>
<gene>
    <name evidence="8" type="ORF">SAMN04488058_10869</name>
</gene>